<keyword evidence="1" id="KW-1133">Transmembrane helix</keyword>
<keyword evidence="1" id="KW-0812">Transmembrane</keyword>
<feature type="transmembrane region" description="Helical" evidence="1">
    <location>
        <begin position="104"/>
        <end position="122"/>
    </location>
</feature>
<evidence type="ECO:0000313" key="2">
    <source>
        <dbReference type="EMBL" id="GIF55514.1"/>
    </source>
</evidence>
<dbReference type="Proteomes" id="UP000624325">
    <property type="component" value="Unassembled WGS sequence"/>
</dbReference>
<organism evidence="2 3">
    <name type="scientific">Asanoa iriomotensis</name>
    <dbReference type="NCBI Taxonomy" id="234613"/>
    <lineage>
        <taxon>Bacteria</taxon>
        <taxon>Bacillati</taxon>
        <taxon>Actinomycetota</taxon>
        <taxon>Actinomycetes</taxon>
        <taxon>Micromonosporales</taxon>
        <taxon>Micromonosporaceae</taxon>
        <taxon>Asanoa</taxon>
    </lineage>
</organism>
<proteinExistence type="predicted"/>
<dbReference type="EMBL" id="BONC01000008">
    <property type="protein sequence ID" value="GIF55514.1"/>
    <property type="molecule type" value="Genomic_DNA"/>
</dbReference>
<feature type="transmembrane region" description="Helical" evidence="1">
    <location>
        <begin position="12"/>
        <end position="36"/>
    </location>
</feature>
<evidence type="ECO:0000256" key="1">
    <source>
        <dbReference type="SAM" id="Phobius"/>
    </source>
</evidence>
<feature type="transmembrane region" description="Helical" evidence="1">
    <location>
        <begin position="48"/>
        <end position="71"/>
    </location>
</feature>
<accession>A0ABQ4BYB7</accession>
<feature type="transmembrane region" description="Helical" evidence="1">
    <location>
        <begin position="142"/>
        <end position="163"/>
    </location>
</feature>
<feature type="transmembrane region" description="Helical" evidence="1">
    <location>
        <begin position="175"/>
        <end position="195"/>
    </location>
</feature>
<gene>
    <name evidence="2" type="ORF">Air01nite_16090</name>
</gene>
<keyword evidence="3" id="KW-1185">Reference proteome</keyword>
<reference evidence="2 3" key="1">
    <citation type="submission" date="2021-01" db="EMBL/GenBank/DDBJ databases">
        <title>Whole genome shotgun sequence of Asanoa iriomotensis NBRC 100142.</title>
        <authorList>
            <person name="Komaki H."/>
            <person name="Tamura T."/>
        </authorList>
    </citation>
    <scope>NUCLEOTIDE SEQUENCE [LARGE SCALE GENOMIC DNA]</scope>
    <source>
        <strain evidence="2 3">NBRC 100142</strain>
    </source>
</reference>
<keyword evidence="1" id="KW-0472">Membrane</keyword>
<name>A0ABQ4BYB7_9ACTN</name>
<protein>
    <submittedName>
        <fullName evidence="2">Cadmium transporter</fullName>
    </submittedName>
</protein>
<sequence length="196" mass="19923">MVRAVTDVVGTVAAAAGVFAGTNIDDLLVLTVLFLAARSAGRPRPWQIWVGQYAGIGALVAIAGAAALGLTLLPDRWVGLLGLIPLALGVRGLLAAFRATGDGPPVVASGLVSVAAVTIANGSDNIAVYTPVFRTIGLVDSLLTIAVFAVLTAVWCVVGSWLGGHRSVVAALGRFGHWLVPLVFVVIGLVILSGLL</sequence>
<dbReference type="Pfam" id="PF03596">
    <property type="entry name" value="Cad"/>
    <property type="match status" value="1"/>
</dbReference>
<comment type="caution">
    <text evidence="2">The sequence shown here is derived from an EMBL/GenBank/DDBJ whole genome shotgun (WGS) entry which is preliminary data.</text>
</comment>
<evidence type="ECO:0000313" key="3">
    <source>
        <dbReference type="Proteomes" id="UP000624325"/>
    </source>
</evidence>
<dbReference type="InterPro" id="IPR004676">
    <property type="entry name" value="Cd-R_transporter"/>
</dbReference>
<feature type="transmembrane region" description="Helical" evidence="1">
    <location>
        <begin position="77"/>
        <end position="97"/>
    </location>
</feature>